<dbReference type="SUPFAM" id="SSF48150">
    <property type="entry name" value="DNA-glycosylase"/>
    <property type="match status" value="1"/>
</dbReference>
<reference evidence="11" key="1">
    <citation type="journal article" date="2014" name="Genome Biol. Evol.">
        <title>Pangenome evidence for extensive interdomain horizontal transfer affecting lineage core and shell genes in uncultured planktonic thaumarchaeota and euryarchaeota.</title>
        <authorList>
            <person name="Deschamps P."/>
            <person name="Zivanovic Y."/>
            <person name="Moreira D."/>
            <person name="Rodriguez-Valera F."/>
            <person name="Lopez-Garcia P."/>
        </authorList>
    </citation>
    <scope>NUCLEOTIDE SEQUENCE</scope>
</reference>
<feature type="domain" description="HhH-GPD" evidence="10">
    <location>
        <begin position="119"/>
        <end position="300"/>
    </location>
</feature>
<dbReference type="PANTHER" id="PTHR10242:SF2">
    <property type="entry name" value="N-GLYCOSYLASE_DNA LYASE"/>
    <property type="match status" value="1"/>
</dbReference>
<dbReference type="GO" id="GO:0140078">
    <property type="term" value="F:class I DNA-(apurinic or apyrimidinic site) endonuclease activity"/>
    <property type="evidence" value="ECO:0007669"/>
    <property type="project" value="UniProtKB-EC"/>
</dbReference>
<gene>
    <name evidence="11" type="primary">OGG1</name>
</gene>
<evidence type="ECO:0000256" key="9">
    <source>
        <dbReference type="ARBA" id="ARBA00044632"/>
    </source>
</evidence>
<dbReference type="EMBL" id="KF900541">
    <property type="protein sequence ID" value="AIE98680.1"/>
    <property type="molecule type" value="Genomic_DNA"/>
</dbReference>
<dbReference type="Gene3D" id="1.10.340.30">
    <property type="entry name" value="Hypothetical protein, domain 2"/>
    <property type="match status" value="1"/>
</dbReference>
<dbReference type="InterPro" id="IPR011257">
    <property type="entry name" value="DNA_glycosylase"/>
</dbReference>
<dbReference type="GO" id="GO:0006284">
    <property type="term" value="P:base-excision repair"/>
    <property type="evidence" value="ECO:0007669"/>
    <property type="project" value="InterPro"/>
</dbReference>
<evidence type="ECO:0000259" key="10">
    <source>
        <dbReference type="SMART" id="SM00478"/>
    </source>
</evidence>
<organism evidence="11">
    <name type="scientific">uncultured marine thaumarchaeote KM3_06_C02</name>
    <dbReference type="NCBI Taxonomy" id="1455976"/>
    <lineage>
        <taxon>Archaea</taxon>
        <taxon>Nitrososphaerota</taxon>
        <taxon>environmental samples</taxon>
    </lineage>
</organism>
<dbReference type="EC" id="4.2.99.18" evidence="2"/>
<proteinExistence type="inferred from homology"/>
<name>A0A075G3Q4_9ARCH</name>
<evidence type="ECO:0000256" key="4">
    <source>
        <dbReference type="ARBA" id="ARBA00022801"/>
    </source>
</evidence>
<sequence>MEFELPVGVIFNLDHTLNCGQLFRWYKKKGWWYGVVEGSVIKVKQVDRKLTFKSSTNIDQSFLKNYFRLDDNLCDILSTINLDPFMNEAINYSTGLRLVRQPVWECLISYICSSFSNIRTIKKRIAKISMEFGERIIFEGDEYYSFPGPDDLANADIKKLMNCSLGFRIGSVRSASQKIVSDKTFLDSLMKMTYEKAWDTLAIGNESGKPLRGVGSKVADCFLLFSLDKLEAFPTDVWVKRVVSSKYSRLFHGDFSRKLSTNSGSNTLSTIDYKIISKTMRNYFGEYAGYAQEYLYFYARDGGLI</sequence>
<dbReference type="InterPro" id="IPR012904">
    <property type="entry name" value="OGG_N"/>
</dbReference>
<dbReference type="GO" id="GO:0006289">
    <property type="term" value="P:nucleotide-excision repair"/>
    <property type="evidence" value="ECO:0007669"/>
    <property type="project" value="InterPro"/>
</dbReference>
<keyword evidence="6 11" id="KW-0456">Lyase</keyword>
<keyword evidence="4" id="KW-0378">Hydrolase</keyword>
<evidence type="ECO:0000256" key="1">
    <source>
        <dbReference type="ARBA" id="ARBA00010679"/>
    </source>
</evidence>
<evidence type="ECO:0000256" key="7">
    <source>
        <dbReference type="ARBA" id="ARBA00023268"/>
    </source>
</evidence>
<dbReference type="AlphaFoldDB" id="A0A075G3Q4"/>
<dbReference type="CDD" id="cd00056">
    <property type="entry name" value="ENDO3c"/>
    <property type="match status" value="1"/>
</dbReference>
<comment type="catalytic activity">
    <reaction evidence="9">
        <text>2'-deoxyribonucleotide-(2'-deoxyribose 5'-phosphate)-2'-deoxyribonucleotide-DNA = a 3'-end 2'-deoxyribonucleotide-(2,3-dehydro-2,3-deoxyribose 5'-phosphate)-DNA + a 5'-end 5'-phospho-2'-deoxyribonucleoside-DNA + H(+)</text>
        <dbReference type="Rhea" id="RHEA:66592"/>
        <dbReference type="Rhea" id="RHEA-COMP:13180"/>
        <dbReference type="Rhea" id="RHEA-COMP:16897"/>
        <dbReference type="Rhea" id="RHEA-COMP:17067"/>
        <dbReference type="ChEBI" id="CHEBI:15378"/>
        <dbReference type="ChEBI" id="CHEBI:136412"/>
        <dbReference type="ChEBI" id="CHEBI:157695"/>
        <dbReference type="ChEBI" id="CHEBI:167181"/>
        <dbReference type="EC" id="4.2.99.18"/>
    </reaction>
</comment>
<accession>A0A075G3Q4</accession>
<keyword evidence="5" id="KW-0234">DNA repair</keyword>
<dbReference type="InterPro" id="IPR003265">
    <property type="entry name" value="HhH-GPD_domain"/>
</dbReference>
<evidence type="ECO:0000313" key="11">
    <source>
        <dbReference type="EMBL" id="AIE98680.1"/>
    </source>
</evidence>
<dbReference type="PANTHER" id="PTHR10242">
    <property type="entry name" value="8-OXOGUANINE DNA GLYCOSYLASE"/>
    <property type="match status" value="1"/>
</dbReference>
<dbReference type="GO" id="GO:0008534">
    <property type="term" value="F:oxidized purine nucleobase lesion DNA N-glycosylase activity"/>
    <property type="evidence" value="ECO:0007669"/>
    <property type="project" value="InterPro"/>
</dbReference>
<dbReference type="InterPro" id="IPR052054">
    <property type="entry name" value="Oxidative_DNA_repair_enzyme"/>
</dbReference>
<protein>
    <recommendedName>
        <fullName evidence="2">DNA-(apurinic or apyrimidinic site) lyase</fullName>
        <ecNumber evidence="2">4.2.99.18</ecNumber>
    </recommendedName>
</protein>
<dbReference type="SMART" id="SM00478">
    <property type="entry name" value="ENDO3c"/>
    <property type="match status" value="1"/>
</dbReference>
<evidence type="ECO:0000256" key="5">
    <source>
        <dbReference type="ARBA" id="ARBA00023204"/>
    </source>
</evidence>
<dbReference type="GO" id="GO:0003684">
    <property type="term" value="F:damaged DNA binding"/>
    <property type="evidence" value="ECO:0007669"/>
    <property type="project" value="InterPro"/>
</dbReference>
<dbReference type="SUPFAM" id="SSF55945">
    <property type="entry name" value="TATA-box binding protein-like"/>
    <property type="match status" value="1"/>
</dbReference>
<evidence type="ECO:0000256" key="6">
    <source>
        <dbReference type="ARBA" id="ARBA00023239"/>
    </source>
</evidence>
<keyword evidence="7" id="KW-0511">Multifunctional enzyme</keyword>
<dbReference type="Gene3D" id="1.10.1670.10">
    <property type="entry name" value="Helix-hairpin-Helix base-excision DNA repair enzymes (C-terminal)"/>
    <property type="match status" value="1"/>
</dbReference>
<keyword evidence="3" id="KW-0227">DNA damage</keyword>
<dbReference type="Gene3D" id="3.30.310.260">
    <property type="match status" value="1"/>
</dbReference>
<comment type="similarity">
    <text evidence="1">Belongs to the type-1 OGG1 family.</text>
</comment>
<evidence type="ECO:0000256" key="2">
    <source>
        <dbReference type="ARBA" id="ARBA00012720"/>
    </source>
</evidence>
<evidence type="ECO:0000256" key="8">
    <source>
        <dbReference type="ARBA" id="ARBA00023295"/>
    </source>
</evidence>
<evidence type="ECO:0000256" key="3">
    <source>
        <dbReference type="ARBA" id="ARBA00022763"/>
    </source>
</evidence>
<dbReference type="Pfam" id="PF07934">
    <property type="entry name" value="OGG_N"/>
    <property type="match status" value="1"/>
</dbReference>
<keyword evidence="8" id="KW-0326">Glycosidase</keyword>
<dbReference type="InterPro" id="IPR023170">
    <property type="entry name" value="HhH_base_excis_C"/>
</dbReference>